<dbReference type="CDD" id="cd00383">
    <property type="entry name" value="trans_reg_C"/>
    <property type="match status" value="1"/>
</dbReference>
<keyword evidence="2" id="KW-0805">Transcription regulation</keyword>
<keyword evidence="3 7" id="KW-0238">DNA-binding</keyword>
<feature type="modified residue" description="4-aspartylphosphate" evidence="6">
    <location>
        <position position="52"/>
    </location>
</feature>
<dbReference type="SMART" id="SM00448">
    <property type="entry name" value="REC"/>
    <property type="match status" value="1"/>
</dbReference>
<feature type="domain" description="OmpR/PhoB-type" evidence="9">
    <location>
        <begin position="123"/>
        <end position="220"/>
    </location>
</feature>
<dbReference type="EMBL" id="FPIP01000005">
    <property type="protein sequence ID" value="SFW37950.1"/>
    <property type="molecule type" value="Genomic_DNA"/>
</dbReference>
<dbReference type="InterPro" id="IPR001867">
    <property type="entry name" value="OmpR/PhoB-type_DNA-bd"/>
</dbReference>
<evidence type="ECO:0000313" key="11">
    <source>
        <dbReference type="Proteomes" id="UP000183461"/>
    </source>
</evidence>
<keyword evidence="4" id="KW-0804">Transcription</keyword>
<evidence type="ECO:0000313" key="10">
    <source>
        <dbReference type="EMBL" id="SFW37950.1"/>
    </source>
</evidence>
<feature type="domain" description="Response regulatory" evidence="8">
    <location>
        <begin position="3"/>
        <end position="116"/>
    </location>
</feature>
<dbReference type="PROSITE" id="PS51755">
    <property type="entry name" value="OMPR_PHOB"/>
    <property type="match status" value="1"/>
</dbReference>
<dbReference type="GO" id="GO:0005829">
    <property type="term" value="C:cytosol"/>
    <property type="evidence" value="ECO:0007669"/>
    <property type="project" value="TreeGrafter"/>
</dbReference>
<dbReference type="InterPro" id="IPR001789">
    <property type="entry name" value="Sig_transdc_resp-reg_receiver"/>
</dbReference>
<comment type="function">
    <text evidence="5">May play the central regulatory role in sporulation. It may be an element of the effector pathway responsible for the activation of sporulation genes in response to nutritional stress. Spo0A may act in concert with spo0H (a sigma factor) to control the expression of some genes that are critical to the sporulation process.</text>
</comment>
<accession>A0A1K1NU56</accession>
<protein>
    <recommendedName>
        <fullName evidence="1">Stage 0 sporulation protein A homolog</fullName>
    </recommendedName>
</protein>
<dbReference type="PANTHER" id="PTHR48111:SF43">
    <property type="entry name" value="STAGE 0 SPORULATION PROTEIN A HOMOLOG"/>
    <property type="match status" value="1"/>
</dbReference>
<dbReference type="Pfam" id="PF00486">
    <property type="entry name" value="Trans_reg_C"/>
    <property type="match status" value="1"/>
</dbReference>
<dbReference type="SMART" id="SM00862">
    <property type="entry name" value="Trans_reg_C"/>
    <property type="match status" value="1"/>
</dbReference>
<dbReference type="SUPFAM" id="SSF52172">
    <property type="entry name" value="CheY-like"/>
    <property type="match status" value="1"/>
</dbReference>
<evidence type="ECO:0000259" key="8">
    <source>
        <dbReference type="PROSITE" id="PS50110"/>
    </source>
</evidence>
<dbReference type="AlphaFoldDB" id="A0A1K1NU56"/>
<dbReference type="RefSeq" id="WP_072300436.1">
    <property type="nucleotide sequence ID" value="NZ_FPIP01000005.1"/>
</dbReference>
<dbReference type="GO" id="GO:0006355">
    <property type="term" value="P:regulation of DNA-templated transcription"/>
    <property type="evidence" value="ECO:0007669"/>
    <property type="project" value="InterPro"/>
</dbReference>
<evidence type="ECO:0000259" key="9">
    <source>
        <dbReference type="PROSITE" id="PS51755"/>
    </source>
</evidence>
<evidence type="ECO:0000256" key="6">
    <source>
        <dbReference type="PROSITE-ProRule" id="PRU00169"/>
    </source>
</evidence>
<evidence type="ECO:0000256" key="7">
    <source>
        <dbReference type="PROSITE-ProRule" id="PRU01091"/>
    </source>
</evidence>
<proteinExistence type="predicted"/>
<dbReference type="PROSITE" id="PS50110">
    <property type="entry name" value="RESPONSE_REGULATORY"/>
    <property type="match status" value="1"/>
</dbReference>
<dbReference type="InterPro" id="IPR016032">
    <property type="entry name" value="Sig_transdc_resp-reg_C-effctor"/>
</dbReference>
<evidence type="ECO:0000256" key="4">
    <source>
        <dbReference type="ARBA" id="ARBA00023163"/>
    </source>
</evidence>
<dbReference type="GO" id="GO:0032993">
    <property type="term" value="C:protein-DNA complex"/>
    <property type="evidence" value="ECO:0007669"/>
    <property type="project" value="TreeGrafter"/>
</dbReference>
<feature type="DNA-binding region" description="OmpR/PhoB-type" evidence="7">
    <location>
        <begin position="123"/>
        <end position="220"/>
    </location>
</feature>
<evidence type="ECO:0000256" key="2">
    <source>
        <dbReference type="ARBA" id="ARBA00023015"/>
    </source>
</evidence>
<dbReference type="Gene3D" id="6.10.250.690">
    <property type="match status" value="1"/>
</dbReference>
<dbReference type="InterPro" id="IPR011006">
    <property type="entry name" value="CheY-like_superfamily"/>
</dbReference>
<dbReference type="SUPFAM" id="SSF46894">
    <property type="entry name" value="C-terminal effector domain of the bipartite response regulators"/>
    <property type="match status" value="1"/>
</dbReference>
<dbReference type="Gene3D" id="1.10.10.10">
    <property type="entry name" value="Winged helix-like DNA-binding domain superfamily/Winged helix DNA-binding domain"/>
    <property type="match status" value="1"/>
</dbReference>
<dbReference type="InterPro" id="IPR036388">
    <property type="entry name" value="WH-like_DNA-bd_sf"/>
</dbReference>
<dbReference type="Proteomes" id="UP000183461">
    <property type="component" value="Unassembled WGS sequence"/>
</dbReference>
<organism evidence="10 11">
    <name type="scientific">Ruminococcus flavefaciens</name>
    <dbReference type="NCBI Taxonomy" id="1265"/>
    <lineage>
        <taxon>Bacteria</taxon>
        <taxon>Bacillati</taxon>
        <taxon>Bacillota</taxon>
        <taxon>Clostridia</taxon>
        <taxon>Eubacteriales</taxon>
        <taxon>Oscillospiraceae</taxon>
        <taxon>Ruminococcus</taxon>
    </lineage>
</organism>
<evidence type="ECO:0000256" key="3">
    <source>
        <dbReference type="ARBA" id="ARBA00023125"/>
    </source>
</evidence>
<evidence type="ECO:0000256" key="1">
    <source>
        <dbReference type="ARBA" id="ARBA00018672"/>
    </source>
</evidence>
<dbReference type="Pfam" id="PF00072">
    <property type="entry name" value="Response_reg"/>
    <property type="match status" value="1"/>
</dbReference>
<gene>
    <name evidence="10" type="ORF">SAMN02910280_2202</name>
</gene>
<dbReference type="InterPro" id="IPR039420">
    <property type="entry name" value="WalR-like"/>
</dbReference>
<keyword evidence="6" id="KW-0597">Phosphoprotein</keyword>
<dbReference type="Gene3D" id="3.40.50.2300">
    <property type="match status" value="1"/>
</dbReference>
<dbReference type="GO" id="GO:0000156">
    <property type="term" value="F:phosphorelay response regulator activity"/>
    <property type="evidence" value="ECO:0007669"/>
    <property type="project" value="TreeGrafter"/>
</dbReference>
<reference evidence="10 11" key="1">
    <citation type="submission" date="2016-11" db="EMBL/GenBank/DDBJ databases">
        <authorList>
            <person name="Jaros S."/>
            <person name="Januszkiewicz K."/>
            <person name="Wedrychowicz H."/>
        </authorList>
    </citation>
    <scope>NUCLEOTIDE SEQUENCE [LARGE SCALE GENOMIC DNA]</scope>
    <source>
        <strain evidence="10 11">YL228</strain>
    </source>
</reference>
<dbReference type="PANTHER" id="PTHR48111">
    <property type="entry name" value="REGULATOR OF RPOS"/>
    <property type="match status" value="1"/>
</dbReference>
<name>A0A1K1NU56_RUMFL</name>
<dbReference type="GO" id="GO:0000976">
    <property type="term" value="F:transcription cis-regulatory region binding"/>
    <property type="evidence" value="ECO:0007669"/>
    <property type="project" value="TreeGrafter"/>
</dbReference>
<sequence>MSKIFIVEDDRSIREELAELLRNSGYEAEYLTDFSNSKAKILSAKPDLILMDINIPDLNGEQLLKEIRSETDTPVIMVTSRTSETDEVLSMSYGADDYITKPYNPTILLLRISAVLKRSAGSVTVQSYNGLQVNDAKGCLTDGSRELILTKNEMIIFRFMLDRRGSIVTRDELMTALWDNDEFVNDNALTVNISRLRSKLADLGCEDAIETRKKQGYILR</sequence>
<evidence type="ECO:0000256" key="5">
    <source>
        <dbReference type="ARBA" id="ARBA00024867"/>
    </source>
</evidence>